<comment type="catalytic activity">
    <reaction evidence="4">
        <text>a long-chain fatty acid + ATP + CoA = a long-chain fatty acyl-CoA + AMP + diphosphate</text>
        <dbReference type="Rhea" id="RHEA:15421"/>
        <dbReference type="ChEBI" id="CHEBI:30616"/>
        <dbReference type="ChEBI" id="CHEBI:33019"/>
        <dbReference type="ChEBI" id="CHEBI:57287"/>
        <dbReference type="ChEBI" id="CHEBI:57560"/>
        <dbReference type="ChEBI" id="CHEBI:83139"/>
        <dbReference type="ChEBI" id="CHEBI:456215"/>
        <dbReference type="EC" id="6.2.1.3"/>
    </reaction>
    <physiologicalReaction direction="left-to-right" evidence="4">
        <dbReference type="Rhea" id="RHEA:15422"/>
    </physiologicalReaction>
</comment>
<evidence type="ECO:0000256" key="4">
    <source>
        <dbReference type="ARBA" id="ARBA00024484"/>
    </source>
</evidence>
<organism evidence="6 7">
    <name type="scientific">Candidatus Entotheonella gemina</name>
    <dbReference type="NCBI Taxonomy" id="1429439"/>
    <lineage>
        <taxon>Bacteria</taxon>
        <taxon>Pseudomonadati</taxon>
        <taxon>Nitrospinota/Tectimicrobiota group</taxon>
        <taxon>Candidatus Tectimicrobiota</taxon>
        <taxon>Candidatus Entotheonellia</taxon>
        <taxon>Candidatus Entotheonellales</taxon>
        <taxon>Candidatus Entotheonellaceae</taxon>
        <taxon>Candidatus Entotheonella</taxon>
    </lineage>
</organism>
<keyword evidence="2" id="KW-0276">Fatty acid metabolism</keyword>
<proteinExistence type="predicted"/>
<dbReference type="PROSITE" id="PS00455">
    <property type="entry name" value="AMP_BINDING"/>
    <property type="match status" value="1"/>
</dbReference>
<comment type="caution">
    <text evidence="6">The sequence shown here is derived from an EMBL/GenBank/DDBJ whole genome shotgun (WGS) entry which is preliminary data.</text>
</comment>
<dbReference type="PANTHER" id="PTHR43272">
    <property type="entry name" value="LONG-CHAIN-FATTY-ACID--COA LIGASE"/>
    <property type="match status" value="1"/>
</dbReference>
<dbReference type="PATRIC" id="fig|1429439.4.peg.1055"/>
<dbReference type="InterPro" id="IPR042099">
    <property type="entry name" value="ANL_N_sf"/>
</dbReference>
<evidence type="ECO:0000256" key="3">
    <source>
        <dbReference type="ARBA" id="ARBA00023098"/>
    </source>
</evidence>
<dbReference type="HOGENOM" id="CLU_000022_45_5_7"/>
<dbReference type="AlphaFoldDB" id="W4MDB7"/>
<name>W4MDB7_9BACT</name>
<dbReference type="InterPro" id="IPR045851">
    <property type="entry name" value="AMP-bd_C_sf"/>
</dbReference>
<dbReference type="EMBL" id="AZHX01000249">
    <property type="protein sequence ID" value="ETX08309.1"/>
    <property type="molecule type" value="Genomic_DNA"/>
</dbReference>
<dbReference type="Proteomes" id="UP000019140">
    <property type="component" value="Unassembled WGS sequence"/>
</dbReference>
<dbReference type="SUPFAM" id="SSF56801">
    <property type="entry name" value="Acetyl-CoA synthetase-like"/>
    <property type="match status" value="1"/>
</dbReference>
<dbReference type="Gene3D" id="3.40.50.12780">
    <property type="entry name" value="N-terminal domain of ligase-like"/>
    <property type="match status" value="1"/>
</dbReference>
<evidence type="ECO:0000256" key="2">
    <source>
        <dbReference type="ARBA" id="ARBA00022832"/>
    </source>
</evidence>
<accession>W4MDB7</accession>
<keyword evidence="3" id="KW-0443">Lipid metabolism</keyword>
<feature type="domain" description="AMP-dependent synthetase/ligase" evidence="5">
    <location>
        <begin position="11"/>
        <end position="421"/>
    </location>
</feature>
<dbReference type="GO" id="GO:0016020">
    <property type="term" value="C:membrane"/>
    <property type="evidence" value="ECO:0007669"/>
    <property type="project" value="TreeGrafter"/>
</dbReference>
<dbReference type="Pfam" id="PF00501">
    <property type="entry name" value="AMP-binding"/>
    <property type="match status" value="1"/>
</dbReference>
<keyword evidence="1" id="KW-0436">Ligase</keyword>
<gene>
    <name evidence="6" type="ORF">ETSY2_06145</name>
</gene>
<dbReference type="InterPro" id="IPR020845">
    <property type="entry name" value="AMP-binding_CS"/>
</dbReference>
<dbReference type="Gene3D" id="3.30.300.30">
    <property type="match status" value="1"/>
</dbReference>
<reference evidence="6 7" key="1">
    <citation type="journal article" date="2014" name="Nature">
        <title>An environmental bacterial taxon with a large and distinct metabolic repertoire.</title>
        <authorList>
            <person name="Wilson M.C."/>
            <person name="Mori T."/>
            <person name="Ruckert C."/>
            <person name="Uria A.R."/>
            <person name="Helf M.J."/>
            <person name="Takada K."/>
            <person name="Gernert C."/>
            <person name="Steffens U.A."/>
            <person name="Heycke N."/>
            <person name="Schmitt S."/>
            <person name="Rinke C."/>
            <person name="Helfrich E.J."/>
            <person name="Brachmann A.O."/>
            <person name="Gurgui C."/>
            <person name="Wakimoto T."/>
            <person name="Kracht M."/>
            <person name="Crusemann M."/>
            <person name="Hentschel U."/>
            <person name="Abe I."/>
            <person name="Matsunaga S."/>
            <person name="Kalinowski J."/>
            <person name="Takeyama H."/>
            <person name="Piel J."/>
        </authorList>
    </citation>
    <scope>NUCLEOTIDE SEQUENCE [LARGE SCALE GENOMIC DNA]</scope>
    <source>
        <strain evidence="7">TSY2</strain>
    </source>
</reference>
<dbReference type="PANTHER" id="PTHR43272:SF32">
    <property type="entry name" value="AMP-DEPENDENT SYNTHETASE_LIGASE DOMAIN-CONTAINING PROTEIN"/>
    <property type="match status" value="1"/>
</dbReference>
<evidence type="ECO:0000313" key="7">
    <source>
        <dbReference type="Proteomes" id="UP000019140"/>
    </source>
</evidence>
<protein>
    <recommendedName>
        <fullName evidence="5">AMP-dependent synthetase/ligase domain-containing protein</fullName>
    </recommendedName>
</protein>
<dbReference type="Pfam" id="PF23562">
    <property type="entry name" value="AMP-binding_C_3"/>
    <property type="match status" value="1"/>
</dbReference>
<evidence type="ECO:0000259" key="5">
    <source>
        <dbReference type="Pfam" id="PF00501"/>
    </source>
</evidence>
<dbReference type="GO" id="GO:0004467">
    <property type="term" value="F:long-chain fatty acid-CoA ligase activity"/>
    <property type="evidence" value="ECO:0007669"/>
    <property type="project" value="UniProtKB-EC"/>
</dbReference>
<dbReference type="CDD" id="cd05907">
    <property type="entry name" value="VL_LC_FACS_like"/>
    <property type="match status" value="1"/>
</dbReference>
<dbReference type="InterPro" id="IPR000873">
    <property type="entry name" value="AMP-dep_synth/lig_dom"/>
</dbReference>
<evidence type="ECO:0000313" key="6">
    <source>
        <dbReference type="EMBL" id="ETX08309.1"/>
    </source>
</evidence>
<keyword evidence="7" id="KW-1185">Reference proteome</keyword>
<sequence length="595" mass="64843">MEAQSIPQMFFTRAAARGDKPAQRVKANDAWHDTSWQDLHDRVRHTAQGLIDLGVQPGDRIAILSDSRAEWVQCDLAIQAAGAITIPIYPSLLEDQAAYILQNSETGIVVVDTRAQLAKINNIRDQVPGLRQVISMDAQAADADVLSLAALAERGAASDGTAALLDERVAQLTREDEATYVYTSGTTGPPKGVVQTHGNHLASMEMVAATVDADEGDVHLLFLPLAHSFARLESFLGLYMGLTTAFAENIDALPGNMQEVSPMFMFSVPRVYEKMYGRVTSMAASGSAVKQAIFNWSLNVGRQVSALQQRGQAIPSGLGIKHKIANKLVFGKLHARVGGRLRYFISGGAPLAQEIAEFFHAAGILILEGYGLTETCPILTGNRPGQYKFGTVGKAFPGIELRIADDGEILGRGPNIAQGYYKRPEDTAEVFGDDGWFATGDIGELDADGFLRITDRKKDLIVTAGGKNVAPQNIENLLKTDRYISQVMVHGDKQKYLTAIVTLDPDEITAYAHEQGIEDTRMDALATNPAIVKLLDERVTEVNQRLPSFESIKKFVIAPEDFTQEGGELTPTLKVKRKVVTEKYAAELERLYAED</sequence>
<evidence type="ECO:0000256" key="1">
    <source>
        <dbReference type="ARBA" id="ARBA00022598"/>
    </source>
</evidence>